<name>A0A9W4E4W2_9ACTN</name>
<evidence type="ECO:0000313" key="3">
    <source>
        <dbReference type="Proteomes" id="UP001153328"/>
    </source>
</evidence>
<keyword evidence="3" id="KW-1185">Reference proteome</keyword>
<gene>
    <name evidence="2" type="ORF">SBRY_20562</name>
</gene>
<evidence type="ECO:0000313" key="2">
    <source>
        <dbReference type="EMBL" id="CAG7629399.1"/>
    </source>
</evidence>
<reference evidence="2" key="1">
    <citation type="submission" date="2021-06" db="EMBL/GenBank/DDBJ databases">
        <authorList>
            <person name="Arsene-Ploetze F."/>
        </authorList>
    </citation>
    <scope>NUCLEOTIDE SEQUENCE</scope>
    <source>
        <strain evidence="2">SBRY1</strain>
    </source>
</reference>
<dbReference type="AlphaFoldDB" id="A0A9W4E4W2"/>
<accession>A0A9W4E4W2</accession>
<sequence>MPSMRPASAVLSGSSARKITPKTTAMTLRLSKGRIPRSVGAALPRDLRKRGRFGTAASEHCGRRSRWPRHVSVSLPPGAGPGLLSRLSAPLEDPGSMSTVRRRATPLLLPTSVRDARPGQISAPALFLHHGSRFGAGAVMPRRGRFPGSRNVVPGSIPAVTTS</sequence>
<dbReference type="Proteomes" id="UP001153328">
    <property type="component" value="Unassembled WGS sequence"/>
</dbReference>
<dbReference type="EMBL" id="CAJVAX010000012">
    <property type="protein sequence ID" value="CAG7629399.1"/>
    <property type="molecule type" value="Genomic_DNA"/>
</dbReference>
<feature type="region of interest" description="Disordered" evidence="1">
    <location>
        <begin position="78"/>
        <end position="99"/>
    </location>
</feature>
<protein>
    <submittedName>
        <fullName evidence="2">Uncharacterized protein</fullName>
    </submittedName>
</protein>
<organism evidence="2 3">
    <name type="scientific">Actinacidiphila bryophytorum</name>
    <dbReference type="NCBI Taxonomy" id="1436133"/>
    <lineage>
        <taxon>Bacteria</taxon>
        <taxon>Bacillati</taxon>
        <taxon>Actinomycetota</taxon>
        <taxon>Actinomycetes</taxon>
        <taxon>Kitasatosporales</taxon>
        <taxon>Streptomycetaceae</taxon>
        <taxon>Actinacidiphila</taxon>
    </lineage>
</organism>
<evidence type="ECO:0000256" key="1">
    <source>
        <dbReference type="SAM" id="MobiDB-lite"/>
    </source>
</evidence>
<comment type="caution">
    <text evidence="2">The sequence shown here is derived from an EMBL/GenBank/DDBJ whole genome shotgun (WGS) entry which is preliminary data.</text>
</comment>
<proteinExistence type="predicted"/>